<feature type="non-terminal residue" evidence="4">
    <location>
        <position position="271"/>
    </location>
</feature>
<keyword evidence="5" id="KW-1185">Reference proteome</keyword>
<dbReference type="SUPFAM" id="SSF52047">
    <property type="entry name" value="RNI-like"/>
    <property type="match status" value="1"/>
</dbReference>
<evidence type="ECO:0000313" key="5">
    <source>
        <dbReference type="Proteomes" id="UP000236333"/>
    </source>
</evidence>
<dbReference type="PANTHER" id="PTHR24107">
    <property type="entry name" value="YNEIN REGULATORY COMPLEX SUBUNIT 5"/>
    <property type="match status" value="1"/>
</dbReference>
<evidence type="ECO:0000256" key="2">
    <source>
        <dbReference type="ARBA" id="ARBA00022490"/>
    </source>
</evidence>
<evidence type="ECO:0000313" key="4">
    <source>
        <dbReference type="EMBL" id="PNH08703.1"/>
    </source>
</evidence>
<dbReference type="GO" id="GO:0005930">
    <property type="term" value="C:axoneme"/>
    <property type="evidence" value="ECO:0007669"/>
    <property type="project" value="UniProtKB-SubCell"/>
</dbReference>
<evidence type="ECO:0000256" key="1">
    <source>
        <dbReference type="ARBA" id="ARBA00004430"/>
    </source>
</evidence>
<name>A0A2J8A8A3_9CHLO</name>
<proteinExistence type="predicted"/>
<sequence length="271" mass="30788">MSAPLLIPPLKSICIKVVGANFEACPTFGPLPDKYVKQIIDILPLDLPLELVGTLIADEDYWRRRSQARWKNCEMAAHGYSWKQLFFERNLQEFLEQFDPSMTDLSSLKRLVTYSRRFVQTVHIRQLPSHLDLQILFDCMVNTPSSLALSYNLKEVGMDYDRSLFGMKLSDCRSLAKALEHTETLTYLDLSNNSLDDDKVRMLASGLVENLSITHLNLSHNKIADRGVRALAKLLDGHSVISRLELHDNQVHTEGAKSLARAFKNNKCLLS</sequence>
<comment type="subcellular location">
    <subcellularLocation>
        <location evidence="1">Cytoplasm</location>
        <location evidence="1">Cytoskeleton</location>
        <location evidence="1">Cilium axoneme</location>
    </subcellularLocation>
</comment>
<gene>
    <name evidence="4" type="ORF">TSOC_004738</name>
</gene>
<evidence type="ECO:0000256" key="3">
    <source>
        <dbReference type="ARBA" id="ARBA00023212"/>
    </source>
</evidence>
<dbReference type="FunFam" id="3.80.10.10:FF:001803">
    <property type="entry name" value="Dynein regulatory complex subunit 5"/>
    <property type="match status" value="1"/>
</dbReference>
<dbReference type="Proteomes" id="UP000236333">
    <property type="component" value="Unassembled WGS sequence"/>
</dbReference>
<dbReference type="InterPro" id="IPR052410">
    <property type="entry name" value="DRC5"/>
</dbReference>
<dbReference type="InterPro" id="IPR001611">
    <property type="entry name" value="Leu-rich_rpt"/>
</dbReference>
<dbReference type="EMBL" id="PGGS01000119">
    <property type="protein sequence ID" value="PNH08703.1"/>
    <property type="molecule type" value="Genomic_DNA"/>
</dbReference>
<comment type="caution">
    <text evidence="4">The sequence shown here is derived from an EMBL/GenBank/DDBJ whole genome shotgun (WGS) entry which is preliminary data.</text>
</comment>
<dbReference type="SMART" id="SM00368">
    <property type="entry name" value="LRR_RI"/>
    <property type="match status" value="3"/>
</dbReference>
<dbReference type="InterPro" id="IPR032675">
    <property type="entry name" value="LRR_dom_sf"/>
</dbReference>
<dbReference type="Gene3D" id="3.80.10.10">
    <property type="entry name" value="Ribonuclease Inhibitor"/>
    <property type="match status" value="1"/>
</dbReference>
<organism evidence="4 5">
    <name type="scientific">Tetrabaena socialis</name>
    <dbReference type="NCBI Taxonomy" id="47790"/>
    <lineage>
        <taxon>Eukaryota</taxon>
        <taxon>Viridiplantae</taxon>
        <taxon>Chlorophyta</taxon>
        <taxon>core chlorophytes</taxon>
        <taxon>Chlorophyceae</taxon>
        <taxon>CS clade</taxon>
        <taxon>Chlamydomonadales</taxon>
        <taxon>Tetrabaenaceae</taxon>
        <taxon>Tetrabaena</taxon>
    </lineage>
</organism>
<keyword evidence="3" id="KW-0206">Cytoskeleton</keyword>
<dbReference type="PANTHER" id="PTHR24107:SF20">
    <property type="entry name" value="DYNEIN REGULATORY COMPLEX SUBUNIT 5"/>
    <property type="match status" value="1"/>
</dbReference>
<keyword evidence="2" id="KW-0963">Cytoplasm</keyword>
<dbReference type="Pfam" id="PF13516">
    <property type="entry name" value="LRR_6"/>
    <property type="match status" value="2"/>
</dbReference>
<protein>
    <submittedName>
        <fullName evidence="4">T-complex-associated testis-expressed protein 1</fullName>
    </submittedName>
</protein>
<dbReference type="OrthoDB" id="341587at2759"/>
<dbReference type="AlphaFoldDB" id="A0A2J8A8A3"/>
<reference evidence="4 5" key="1">
    <citation type="journal article" date="2017" name="Mol. Biol. Evol.">
        <title>The 4-celled Tetrabaena socialis nuclear genome reveals the essential components for genetic control of cell number at the origin of multicellularity in the volvocine lineage.</title>
        <authorList>
            <person name="Featherston J."/>
            <person name="Arakaki Y."/>
            <person name="Hanschen E.R."/>
            <person name="Ferris P.J."/>
            <person name="Michod R.E."/>
            <person name="Olson B.J.S.C."/>
            <person name="Nozaki H."/>
            <person name="Durand P.M."/>
        </authorList>
    </citation>
    <scope>NUCLEOTIDE SEQUENCE [LARGE SCALE GENOMIC DNA]</scope>
    <source>
        <strain evidence="4 5">NIES-571</strain>
    </source>
</reference>
<accession>A0A2J8A8A3</accession>